<feature type="region of interest" description="Disordered" evidence="1">
    <location>
        <begin position="1"/>
        <end position="42"/>
    </location>
</feature>
<name>A0A6A4SE05_SCOMX</name>
<organism evidence="2 3">
    <name type="scientific">Scophthalmus maximus</name>
    <name type="common">Turbot</name>
    <name type="synonym">Psetta maxima</name>
    <dbReference type="NCBI Taxonomy" id="52904"/>
    <lineage>
        <taxon>Eukaryota</taxon>
        <taxon>Metazoa</taxon>
        <taxon>Chordata</taxon>
        <taxon>Craniata</taxon>
        <taxon>Vertebrata</taxon>
        <taxon>Euteleostomi</taxon>
        <taxon>Actinopterygii</taxon>
        <taxon>Neopterygii</taxon>
        <taxon>Teleostei</taxon>
        <taxon>Neoteleostei</taxon>
        <taxon>Acanthomorphata</taxon>
        <taxon>Carangaria</taxon>
        <taxon>Pleuronectiformes</taxon>
        <taxon>Pleuronectoidei</taxon>
        <taxon>Scophthalmidae</taxon>
        <taxon>Scophthalmus</taxon>
    </lineage>
</organism>
<feature type="compositionally biased region" description="Basic and acidic residues" evidence="1">
    <location>
        <begin position="8"/>
        <end position="25"/>
    </location>
</feature>
<gene>
    <name evidence="2" type="ORF">F2P81_013432</name>
</gene>
<dbReference type="AlphaFoldDB" id="A0A6A4SE05"/>
<evidence type="ECO:0000313" key="3">
    <source>
        <dbReference type="Proteomes" id="UP000438429"/>
    </source>
</evidence>
<accession>A0A6A4SE05</accession>
<proteinExistence type="predicted"/>
<protein>
    <submittedName>
        <fullName evidence="2">Uncharacterized protein</fullName>
    </submittedName>
</protein>
<dbReference type="Proteomes" id="UP000438429">
    <property type="component" value="Unassembled WGS sequence"/>
</dbReference>
<evidence type="ECO:0000256" key="1">
    <source>
        <dbReference type="SAM" id="MobiDB-lite"/>
    </source>
</evidence>
<dbReference type="EMBL" id="VEVO01000012">
    <property type="protein sequence ID" value="KAF0033366.1"/>
    <property type="molecule type" value="Genomic_DNA"/>
</dbReference>
<comment type="caution">
    <text evidence="2">The sequence shown here is derived from an EMBL/GenBank/DDBJ whole genome shotgun (WGS) entry which is preliminary data.</text>
</comment>
<sequence>MLLLTFTHEPRPDTKPLRSRSDKSEGQTGEEEDEKQHHLTYRAELNTTRYTSSLSWTQSCTLEPPPSSRFDQKPDTVVKTLTQRNCEYDSEFLLLVHKLNPLGFRSENRFSHDPRLHISPDISAL</sequence>
<reference evidence="2 3" key="1">
    <citation type="submission" date="2019-06" db="EMBL/GenBank/DDBJ databases">
        <title>Draft genomes of female and male turbot (Scophthalmus maximus).</title>
        <authorList>
            <person name="Xu H."/>
            <person name="Xu X.-W."/>
            <person name="Shao C."/>
            <person name="Chen S."/>
        </authorList>
    </citation>
    <scope>NUCLEOTIDE SEQUENCE [LARGE SCALE GENOMIC DNA]</scope>
    <source>
        <strain evidence="2">Ysfricsl-2016a</strain>
        <tissue evidence="2">Blood</tissue>
    </source>
</reference>
<evidence type="ECO:0000313" key="2">
    <source>
        <dbReference type="EMBL" id="KAF0033366.1"/>
    </source>
</evidence>